<dbReference type="PROSITE" id="PS51000">
    <property type="entry name" value="HTH_DEOR_2"/>
    <property type="match status" value="1"/>
</dbReference>
<keyword evidence="2" id="KW-0238">DNA-binding</keyword>
<evidence type="ECO:0000313" key="5">
    <source>
        <dbReference type="EMBL" id="EKX90138.1"/>
    </source>
</evidence>
<dbReference type="AlphaFoldDB" id="L1MFU6"/>
<dbReference type="PANTHER" id="PTHR34580:SF3">
    <property type="entry name" value="PROTEIN PAFB"/>
    <property type="match status" value="1"/>
</dbReference>
<reference evidence="5 6" key="1">
    <citation type="submission" date="2012-05" db="EMBL/GenBank/DDBJ databases">
        <authorList>
            <person name="Weinstock G."/>
            <person name="Sodergren E."/>
            <person name="Lobos E.A."/>
            <person name="Fulton L."/>
            <person name="Fulton R."/>
            <person name="Courtney L."/>
            <person name="Fronick C."/>
            <person name="O'Laughlin M."/>
            <person name="Godfrey J."/>
            <person name="Wilson R.M."/>
            <person name="Miner T."/>
            <person name="Farmer C."/>
            <person name="Delehaunty K."/>
            <person name="Cordes M."/>
            <person name="Minx P."/>
            <person name="Tomlinson C."/>
            <person name="Chen J."/>
            <person name="Wollam A."/>
            <person name="Pepin K.H."/>
            <person name="Bhonagiri V."/>
            <person name="Zhang X."/>
            <person name="Suruliraj S."/>
            <person name="Warren W."/>
            <person name="Mitreva M."/>
            <person name="Mardis E.R."/>
            <person name="Wilson R.K."/>
        </authorList>
    </citation>
    <scope>NUCLEOTIDE SEQUENCE [LARGE SCALE GENOMIC DNA]</scope>
    <source>
        <strain evidence="5 6">F0235</strain>
    </source>
</reference>
<accession>L1MFU6</accession>
<dbReference type="InterPro" id="IPR036390">
    <property type="entry name" value="WH_DNA-bd_sf"/>
</dbReference>
<keyword evidence="1" id="KW-0805">Transcription regulation</keyword>
<protein>
    <submittedName>
        <fullName evidence="5">HTH domain protein</fullName>
    </submittedName>
</protein>
<dbReference type="PROSITE" id="PS52050">
    <property type="entry name" value="WYL"/>
    <property type="match status" value="1"/>
</dbReference>
<gene>
    <name evidence="5" type="ORF">HMPREF9997_01353</name>
</gene>
<dbReference type="GO" id="GO:0003677">
    <property type="term" value="F:DNA binding"/>
    <property type="evidence" value="ECO:0007669"/>
    <property type="project" value="UniProtKB-KW"/>
</dbReference>
<dbReference type="SUPFAM" id="SSF46785">
    <property type="entry name" value="Winged helix' DNA-binding domain"/>
    <property type="match status" value="1"/>
</dbReference>
<comment type="caution">
    <text evidence="5">The sequence shown here is derived from an EMBL/GenBank/DDBJ whole genome shotgun (WGS) entry which is preliminary data.</text>
</comment>
<dbReference type="PIRSF" id="PIRSF016838">
    <property type="entry name" value="PafC"/>
    <property type="match status" value="1"/>
</dbReference>
<dbReference type="EMBL" id="AMEM01000018">
    <property type="protein sequence ID" value="EKX90138.1"/>
    <property type="molecule type" value="Genomic_DNA"/>
</dbReference>
<evidence type="ECO:0000256" key="1">
    <source>
        <dbReference type="ARBA" id="ARBA00023015"/>
    </source>
</evidence>
<dbReference type="InterPro" id="IPR026881">
    <property type="entry name" value="WYL_dom"/>
</dbReference>
<dbReference type="InterPro" id="IPR013196">
    <property type="entry name" value="HTH_11"/>
</dbReference>
<organism evidence="5 6">
    <name type="scientific">Corynebacterium durum F0235</name>
    <dbReference type="NCBI Taxonomy" id="1035195"/>
    <lineage>
        <taxon>Bacteria</taxon>
        <taxon>Bacillati</taxon>
        <taxon>Actinomycetota</taxon>
        <taxon>Actinomycetes</taxon>
        <taxon>Mycobacteriales</taxon>
        <taxon>Corynebacteriaceae</taxon>
        <taxon>Corynebacterium</taxon>
    </lineage>
</organism>
<keyword evidence="3" id="KW-0804">Transcription</keyword>
<proteinExistence type="predicted"/>
<dbReference type="Proteomes" id="UP000010445">
    <property type="component" value="Unassembled WGS sequence"/>
</dbReference>
<dbReference type="eggNOG" id="COG2378">
    <property type="taxonomic scope" value="Bacteria"/>
</dbReference>
<dbReference type="PANTHER" id="PTHR34580">
    <property type="match status" value="1"/>
</dbReference>
<dbReference type="InterPro" id="IPR001034">
    <property type="entry name" value="DeoR_HTH"/>
</dbReference>
<evidence type="ECO:0000259" key="4">
    <source>
        <dbReference type="PROSITE" id="PS51000"/>
    </source>
</evidence>
<dbReference type="InterPro" id="IPR036388">
    <property type="entry name" value="WH-like_DNA-bd_sf"/>
</dbReference>
<dbReference type="STRING" id="1035195.HMPREF9997_01353"/>
<dbReference type="InterPro" id="IPR028349">
    <property type="entry name" value="PafC-like"/>
</dbReference>
<dbReference type="Gene3D" id="1.10.10.10">
    <property type="entry name" value="Winged helix-like DNA-binding domain superfamily/Winged helix DNA-binding domain"/>
    <property type="match status" value="1"/>
</dbReference>
<dbReference type="InterPro" id="IPR051534">
    <property type="entry name" value="CBASS_pafABC_assoc_protein"/>
</dbReference>
<dbReference type="GO" id="GO:0003700">
    <property type="term" value="F:DNA-binding transcription factor activity"/>
    <property type="evidence" value="ECO:0007669"/>
    <property type="project" value="InterPro"/>
</dbReference>
<dbReference type="InterPro" id="IPR018356">
    <property type="entry name" value="Tscrpt_reg_HTH_DeoR_CS"/>
</dbReference>
<dbReference type="PROSITE" id="PS00894">
    <property type="entry name" value="HTH_DEOR_1"/>
    <property type="match status" value="1"/>
</dbReference>
<feature type="domain" description="HTH deoR-type" evidence="4">
    <location>
        <begin position="11"/>
        <end position="70"/>
    </location>
</feature>
<keyword evidence="6" id="KW-1185">Reference proteome</keyword>
<sequence length="334" mass="37733">MACNTSIMTDVTSRILRLLTLLQSHRHWSGPELATTLNVTERTIRRDIDRLRELGYRIDSLAGSDGGYRLESGTGMPPLLLTDDEAVAMAIGLRITASQQLITEVDATITALTKLERMLPARLRRRVSALNAAINKATSFQQDTGVSAETLGLLAVACRTHERVRFRYTSASGEVTHRLADPYVLVPKVQRWYVLCWDEGRDDWRTFRVDRLSGLELTGVRCEPRELDARDVEKRLMFPARKQRRRHEVQVTVALSAEEAQARFGRWVPEIEKVGENQSRWCVQVVDTYELVHALWWMPAGVDYTVEVAEPLRSAFQDALERMTQAAGGGQLSA</sequence>
<dbReference type="HOGENOM" id="CLU_041141_1_0_11"/>
<dbReference type="Pfam" id="PF13280">
    <property type="entry name" value="WYL"/>
    <property type="match status" value="1"/>
</dbReference>
<name>L1MFU6_9CORY</name>
<evidence type="ECO:0000256" key="3">
    <source>
        <dbReference type="ARBA" id="ARBA00023163"/>
    </source>
</evidence>
<dbReference type="Pfam" id="PF08279">
    <property type="entry name" value="HTH_11"/>
    <property type="match status" value="1"/>
</dbReference>
<dbReference type="PATRIC" id="fig|1035195.3.peg.1213"/>
<evidence type="ECO:0000313" key="6">
    <source>
        <dbReference type="Proteomes" id="UP000010445"/>
    </source>
</evidence>
<dbReference type="SMART" id="SM00420">
    <property type="entry name" value="HTH_DEOR"/>
    <property type="match status" value="1"/>
</dbReference>
<evidence type="ECO:0000256" key="2">
    <source>
        <dbReference type="ARBA" id="ARBA00023125"/>
    </source>
</evidence>